<protein>
    <submittedName>
        <fullName evidence="2">Uncharacterized protein</fullName>
    </submittedName>
</protein>
<dbReference type="Proteomes" id="UP000321083">
    <property type="component" value="Unassembled WGS sequence"/>
</dbReference>
<evidence type="ECO:0000313" key="3">
    <source>
        <dbReference type="Proteomes" id="UP000321083"/>
    </source>
</evidence>
<keyword evidence="3" id="KW-1185">Reference proteome</keyword>
<dbReference type="AlphaFoldDB" id="A0A5C6M268"/>
<comment type="caution">
    <text evidence="2">The sequence shown here is derived from an EMBL/GenBank/DDBJ whole genome shotgun (WGS) entry which is preliminary data.</text>
</comment>
<organism evidence="2 3">
    <name type="scientific">Planctomyces bekefii</name>
    <dbReference type="NCBI Taxonomy" id="1653850"/>
    <lineage>
        <taxon>Bacteria</taxon>
        <taxon>Pseudomonadati</taxon>
        <taxon>Planctomycetota</taxon>
        <taxon>Planctomycetia</taxon>
        <taxon>Planctomycetales</taxon>
        <taxon>Planctomycetaceae</taxon>
        <taxon>Planctomyces</taxon>
    </lineage>
</organism>
<reference evidence="2 3" key="2">
    <citation type="submission" date="2019-08" db="EMBL/GenBank/DDBJ databases">
        <authorList>
            <person name="Henke P."/>
        </authorList>
    </citation>
    <scope>NUCLEOTIDE SEQUENCE [LARGE SCALE GENOMIC DNA]</scope>
    <source>
        <strain evidence="2">Phe10_nw2017</strain>
    </source>
</reference>
<feature type="non-terminal residue" evidence="2">
    <location>
        <position position="1"/>
    </location>
</feature>
<reference evidence="2 3" key="1">
    <citation type="submission" date="2019-08" db="EMBL/GenBank/DDBJ databases">
        <title>100 year-old enigma solved: identification of Planctomyces bekefii, the type genus and species of the phylum Planctomycetes.</title>
        <authorList>
            <person name="Svetlana D.N."/>
            <person name="Overmann J."/>
        </authorList>
    </citation>
    <scope>NUCLEOTIDE SEQUENCE [LARGE SCALE GENOMIC DNA]</scope>
    <source>
        <strain evidence="2">Phe10_nw2017</strain>
    </source>
</reference>
<evidence type="ECO:0000313" key="1">
    <source>
        <dbReference type="EMBL" id="TWW08355.1"/>
    </source>
</evidence>
<dbReference type="EMBL" id="SRHE01000708">
    <property type="protein sequence ID" value="TWW08357.1"/>
    <property type="molecule type" value="Genomic_DNA"/>
</dbReference>
<evidence type="ECO:0000313" key="2">
    <source>
        <dbReference type="EMBL" id="TWW08357.1"/>
    </source>
</evidence>
<proteinExistence type="predicted"/>
<sequence length="27" mass="3306">RVRQIEVRTLEKLRRIAERRAFEIPGI</sequence>
<dbReference type="EMBL" id="SRHE01000708">
    <property type="protein sequence ID" value="TWW08355.1"/>
    <property type="molecule type" value="Genomic_DNA"/>
</dbReference>
<accession>A0A5C6M268</accession>
<gene>
    <name evidence="1" type="ORF">E3A20_25140</name>
    <name evidence="2" type="ORF">E3A20_25160</name>
</gene>
<name>A0A5C6M268_9PLAN</name>